<protein>
    <recommendedName>
        <fullName evidence="3">Branched-chain amino acid aminotransferase</fullName>
    </recommendedName>
</protein>
<dbReference type="Proteomes" id="UP000465304">
    <property type="component" value="Unassembled WGS sequence"/>
</dbReference>
<dbReference type="Pfam" id="PF01063">
    <property type="entry name" value="Aminotran_4"/>
    <property type="match status" value="1"/>
</dbReference>
<accession>A0A7I9ZVR7</accession>
<keyword evidence="2" id="KW-1185">Reference proteome</keyword>
<sequence length="268" mass="28748">MTARPLTLIDGKPADPDTLSGLAFAGFAHFTAMQVRGGGIRGLDLHLGRLGSASEKLFGTSLPSEEVQEQLRNALALSQSDLSLTVTVFDSNGEFTNDGRAPSLHTLIRTGPASTGPTGPLALAVYEHERFMPDIKHVGEGAKTMLMRRARVAGFDDAVFTDRRGVLTEASIWNLAFFDRDAVVWPDAEILTGTAMSTVQRQLTLMGVPQETRILTPATAHELDAAVVMNSWTPGIAVCRIAGEPMPVRPDLVGLLHDAYAAEPLIHP</sequence>
<dbReference type="InterPro" id="IPR036038">
    <property type="entry name" value="Aminotransferase-like"/>
</dbReference>
<dbReference type="NCBIfam" id="NF006734">
    <property type="entry name" value="PRK09266.1"/>
    <property type="match status" value="1"/>
</dbReference>
<dbReference type="GO" id="GO:0003824">
    <property type="term" value="F:catalytic activity"/>
    <property type="evidence" value="ECO:0007669"/>
    <property type="project" value="InterPro"/>
</dbReference>
<proteinExistence type="predicted"/>
<comment type="caution">
    <text evidence="1">The sequence shown here is derived from an EMBL/GenBank/DDBJ whole genome shotgun (WGS) entry which is preliminary data.</text>
</comment>
<dbReference type="RefSeq" id="WP_163894114.1">
    <property type="nucleotide sequence ID" value="NZ_BLLB01000002.1"/>
</dbReference>
<dbReference type="EMBL" id="BLLB01000002">
    <property type="protein sequence ID" value="GFH04836.1"/>
    <property type="molecule type" value="Genomic_DNA"/>
</dbReference>
<gene>
    <name evidence="1" type="ORF">MHIP_53190</name>
</gene>
<dbReference type="SUPFAM" id="SSF56752">
    <property type="entry name" value="D-aminoacid aminotransferase-like PLP-dependent enzymes"/>
    <property type="match status" value="1"/>
</dbReference>
<reference evidence="1 2" key="1">
    <citation type="journal article" date="2019" name="Emerg. Microbes Infect.">
        <title>Comprehensive subspecies identification of 175 nontuberculous mycobacteria species based on 7547 genomic profiles.</title>
        <authorList>
            <person name="Matsumoto Y."/>
            <person name="Kinjo T."/>
            <person name="Motooka D."/>
            <person name="Nabeya D."/>
            <person name="Jung N."/>
            <person name="Uechi K."/>
            <person name="Horii T."/>
            <person name="Iida T."/>
            <person name="Fujita J."/>
            <person name="Nakamura S."/>
        </authorList>
    </citation>
    <scope>NUCLEOTIDE SEQUENCE [LARGE SCALE GENOMIC DNA]</scope>
    <source>
        <strain evidence="1 2">JCM 30996</strain>
    </source>
</reference>
<evidence type="ECO:0000313" key="1">
    <source>
        <dbReference type="EMBL" id="GFH04836.1"/>
    </source>
</evidence>
<evidence type="ECO:0008006" key="3">
    <source>
        <dbReference type="Google" id="ProtNLM"/>
    </source>
</evidence>
<organism evidence="1 2">
    <name type="scientific">Mycolicibacterium hippocampi</name>
    <dbReference type="NCBI Taxonomy" id="659824"/>
    <lineage>
        <taxon>Bacteria</taxon>
        <taxon>Bacillati</taxon>
        <taxon>Actinomycetota</taxon>
        <taxon>Actinomycetes</taxon>
        <taxon>Mycobacteriales</taxon>
        <taxon>Mycobacteriaceae</taxon>
        <taxon>Mycolicibacterium</taxon>
    </lineage>
</organism>
<dbReference type="InterPro" id="IPR043132">
    <property type="entry name" value="BCAT-like_C"/>
</dbReference>
<dbReference type="InterPro" id="IPR001544">
    <property type="entry name" value="Aminotrans_IV"/>
</dbReference>
<dbReference type="Gene3D" id="3.20.10.10">
    <property type="entry name" value="D-amino Acid Aminotransferase, subunit A, domain 2"/>
    <property type="match status" value="1"/>
</dbReference>
<name>A0A7I9ZVR7_9MYCO</name>
<dbReference type="AlphaFoldDB" id="A0A7I9ZVR7"/>
<evidence type="ECO:0000313" key="2">
    <source>
        <dbReference type="Proteomes" id="UP000465304"/>
    </source>
</evidence>